<organism evidence="3 4">
    <name type="scientific">Piromyces finnis</name>
    <dbReference type="NCBI Taxonomy" id="1754191"/>
    <lineage>
        <taxon>Eukaryota</taxon>
        <taxon>Fungi</taxon>
        <taxon>Fungi incertae sedis</taxon>
        <taxon>Chytridiomycota</taxon>
        <taxon>Chytridiomycota incertae sedis</taxon>
        <taxon>Neocallimastigomycetes</taxon>
        <taxon>Neocallimastigales</taxon>
        <taxon>Neocallimastigaceae</taxon>
        <taxon>Piromyces</taxon>
    </lineage>
</organism>
<dbReference type="InterPro" id="IPR011050">
    <property type="entry name" value="Pectin_lyase_fold/virulence"/>
</dbReference>
<keyword evidence="4" id="KW-1185">Reference proteome</keyword>
<evidence type="ECO:0000313" key="4">
    <source>
        <dbReference type="Proteomes" id="UP000193719"/>
    </source>
</evidence>
<keyword evidence="1" id="KW-1133">Transmembrane helix</keyword>
<sequence>MILINHKILYIISILLWIDKVILKSIEVSSENEFKDALHSNYSEIKINSSLTLQEKYKLNSLRHDLTISGKTNNITLYFNNSNDGFFFNYIDNIEISNLRIIGNLVLESCKNISISNVDFNGLIESKNSNILFFKSKYSYIQDQALSLYGIYLVQSSINIYESRIYGSQSISQYIIYLTKLDKIEKNINNNNNNKYNNLNKLSISNSHLSGEFKCGIIKVDDYSDINIQFSELINAVAYENGSVLNAMYSKIYINGCGIRNNVAYISGGSFYLIDNESFKITNCHVTNSTGYLDVIFIYLFIYLLLLYCNYN</sequence>
<reference evidence="3 4" key="2">
    <citation type="submission" date="2016-08" db="EMBL/GenBank/DDBJ databases">
        <title>Pervasive Adenine N6-methylation of Active Genes in Fungi.</title>
        <authorList>
            <consortium name="DOE Joint Genome Institute"/>
            <person name="Mondo S.J."/>
            <person name="Dannebaum R.O."/>
            <person name="Kuo R.C."/>
            <person name="Labutti K."/>
            <person name="Haridas S."/>
            <person name="Kuo A."/>
            <person name="Salamov A."/>
            <person name="Ahrendt S.R."/>
            <person name="Lipzen A."/>
            <person name="Sullivan W."/>
            <person name="Andreopoulos W.B."/>
            <person name="Clum A."/>
            <person name="Lindquist E."/>
            <person name="Daum C."/>
            <person name="Ramamoorthy G.K."/>
            <person name="Gryganskyi A."/>
            <person name="Culley D."/>
            <person name="Magnuson J.K."/>
            <person name="James T.Y."/>
            <person name="O'Malley M.A."/>
            <person name="Stajich J.E."/>
            <person name="Spatafora J.W."/>
            <person name="Visel A."/>
            <person name="Grigoriev I.V."/>
        </authorList>
    </citation>
    <scope>NUCLEOTIDE SEQUENCE [LARGE SCALE GENOMIC DNA]</scope>
    <source>
        <strain evidence="4">finn</strain>
    </source>
</reference>
<accession>A0A1Y1VAJ3</accession>
<evidence type="ECO:0008006" key="5">
    <source>
        <dbReference type="Google" id="ProtNLM"/>
    </source>
</evidence>
<feature type="transmembrane region" description="Helical" evidence="1">
    <location>
        <begin position="291"/>
        <end position="311"/>
    </location>
</feature>
<protein>
    <recommendedName>
        <fullName evidence="5">Right handed beta helix domain-containing protein</fullName>
    </recommendedName>
</protein>
<keyword evidence="1" id="KW-0812">Transmembrane</keyword>
<feature type="signal peptide" evidence="2">
    <location>
        <begin position="1"/>
        <end position="23"/>
    </location>
</feature>
<comment type="caution">
    <text evidence="3">The sequence shown here is derived from an EMBL/GenBank/DDBJ whole genome shotgun (WGS) entry which is preliminary data.</text>
</comment>
<dbReference type="AlphaFoldDB" id="A0A1Y1VAJ3"/>
<keyword evidence="2" id="KW-0732">Signal</keyword>
<dbReference type="SUPFAM" id="SSF51126">
    <property type="entry name" value="Pectin lyase-like"/>
    <property type="match status" value="1"/>
</dbReference>
<keyword evidence="1" id="KW-0472">Membrane</keyword>
<evidence type="ECO:0000256" key="1">
    <source>
        <dbReference type="SAM" id="Phobius"/>
    </source>
</evidence>
<evidence type="ECO:0000256" key="2">
    <source>
        <dbReference type="SAM" id="SignalP"/>
    </source>
</evidence>
<name>A0A1Y1VAJ3_9FUNG</name>
<dbReference type="Proteomes" id="UP000193719">
    <property type="component" value="Unassembled WGS sequence"/>
</dbReference>
<proteinExistence type="predicted"/>
<gene>
    <name evidence="3" type="ORF">BCR36DRAFT_288434</name>
</gene>
<feature type="chain" id="PRO_5012575891" description="Right handed beta helix domain-containing protein" evidence="2">
    <location>
        <begin position="24"/>
        <end position="312"/>
    </location>
</feature>
<evidence type="ECO:0000313" key="3">
    <source>
        <dbReference type="EMBL" id="ORX51374.1"/>
    </source>
</evidence>
<dbReference type="EMBL" id="MCFH01000018">
    <property type="protein sequence ID" value="ORX51374.1"/>
    <property type="molecule type" value="Genomic_DNA"/>
</dbReference>
<reference evidence="3 4" key="1">
    <citation type="submission" date="2016-08" db="EMBL/GenBank/DDBJ databases">
        <title>Genomes of anaerobic fungi encode conserved fungal cellulosomes for biomass hydrolysis.</title>
        <authorList>
            <consortium name="DOE Joint Genome Institute"/>
            <person name="Haitjema C.H."/>
            <person name="Gilmore S.P."/>
            <person name="Henske J.K."/>
            <person name="Solomon K.V."/>
            <person name="De Groot R."/>
            <person name="Kuo A."/>
            <person name="Mondo S.J."/>
            <person name="Salamov A.A."/>
            <person name="Labutti K."/>
            <person name="Zhao Z."/>
            <person name="Chiniquy J."/>
            <person name="Barry K."/>
            <person name="Brewer H.M."/>
            <person name="Purvine S.O."/>
            <person name="Wright A.T."/>
            <person name="Boxma B."/>
            <person name="Van Alen T."/>
            <person name="Hackstein J.H."/>
            <person name="Baker S.E."/>
            <person name="Grigoriev I.V."/>
            <person name="O'Malley M.A."/>
        </authorList>
    </citation>
    <scope>NUCLEOTIDE SEQUENCE [LARGE SCALE GENOMIC DNA]</scope>
    <source>
        <strain evidence="4">finn</strain>
    </source>
</reference>